<dbReference type="InterPro" id="IPR028978">
    <property type="entry name" value="Chorismate_lyase_/UTRA_dom_sf"/>
</dbReference>
<comment type="caution">
    <text evidence="5">The sequence shown here is derived from an EMBL/GenBank/DDBJ whole genome shotgun (WGS) entry which is preliminary data.</text>
</comment>
<evidence type="ECO:0000256" key="2">
    <source>
        <dbReference type="ARBA" id="ARBA00023125"/>
    </source>
</evidence>
<dbReference type="GO" id="GO:0045892">
    <property type="term" value="P:negative regulation of DNA-templated transcription"/>
    <property type="evidence" value="ECO:0007669"/>
    <property type="project" value="TreeGrafter"/>
</dbReference>
<dbReference type="InterPro" id="IPR036388">
    <property type="entry name" value="WH-like_DNA-bd_sf"/>
</dbReference>
<dbReference type="Gene3D" id="1.10.10.10">
    <property type="entry name" value="Winged helix-like DNA-binding domain superfamily/Winged helix DNA-binding domain"/>
    <property type="match status" value="1"/>
</dbReference>
<keyword evidence="2" id="KW-0238">DNA-binding</keyword>
<dbReference type="InterPro" id="IPR036390">
    <property type="entry name" value="WH_DNA-bd_sf"/>
</dbReference>
<gene>
    <name evidence="6" type="ORF">HEB29_002686</name>
    <name evidence="5" type="ORF">Sfulv_28550</name>
</gene>
<evidence type="ECO:0000313" key="5">
    <source>
        <dbReference type="EMBL" id="GFM98044.1"/>
    </source>
</evidence>
<proteinExistence type="predicted"/>
<keyword evidence="3" id="KW-0804">Transcription</keyword>
<dbReference type="AlphaFoldDB" id="A0A7J0C844"/>
<dbReference type="SUPFAM" id="SSF64288">
    <property type="entry name" value="Chorismate lyase-like"/>
    <property type="match status" value="1"/>
</dbReference>
<sequence length="266" mass="29139">MEEIKGPKIQRLAADLRDKIRSGAKGYGPGEPLLKVREFQESEGIAYQTARDVYRVLEDEGLIISRRGEGTFVSPILGKIHRDGTGRYIKAAREEDGARGAFAAEIARLGMTPSASTEISRARPPKQVAKALGIHHSAKTLVRARVMRADATVVQVATSYFPGDVAFGSQLEQQDTGDGGSKSRLADLGYQQTRIRESVDVRPPTKEEADALGIAADRLVYEITHIGLTESGRAVEVCVHVMPITLWSLSYEWPIDQPAVREENSQ</sequence>
<dbReference type="RefSeq" id="WP_173313932.1">
    <property type="nucleotide sequence ID" value="NZ_BAAAUE010000014.1"/>
</dbReference>
<accession>A0A7J0C844</accession>
<dbReference type="Pfam" id="PF00392">
    <property type="entry name" value="GntR"/>
    <property type="match status" value="1"/>
</dbReference>
<dbReference type="Pfam" id="PF07702">
    <property type="entry name" value="UTRA"/>
    <property type="match status" value="1"/>
</dbReference>
<dbReference type="Proteomes" id="UP000498980">
    <property type="component" value="Unassembled WGS sequence"/>
</dbReference>
<dbReference type="PROSITE" id="PS50949">
    <property type="entry name" value="HTH_GNTR"/>
    <property type="match status" value="1"/>
</dbReference>
<dbReference type="GO" id="GO:0003677">
    <property type="term" value="F:DNA binding"/>
    <property type="evidence" value="ECO:0007669"/>
    <property type="project" value="UniProtKB-KW"/>
</dbReference>
<dbReference type="Gene3D" id="3.40.1410.10">
    <property type="entry name" value="Chorismate lyase-like"/>
    <property type="match status" value="1"/>
</dbReference>
<dbReference type="SMART" id="SM00345">
    <property type="entry name" value="HTH_GNTR"/>
    <property type="match status" value="1"/>
</dbReference>
<dbReference type="PANTHER" id="PTHR44846:SF17">
    <property type="entry name" value="GNTR-FAMILY TRANSCRIPTIONAL REGULATOR"/>
    <property type="match status" value="1"/>
</dbReference>
<protein>
    <submittedName>
        <fullName evidence="6">GntR family transcriptional regulator</fullName>
    </submittedName>
    <submittedName>
        <fullName evidence="5">Putative HTH-type transcriptional regulator</fullName>
    </submittedName>
</protein>
<evidence type="ECO:0000313" key="7">
    <source>
        <dbReference type="Proteomes" id="UP000498980"/>
    </source>
</evidence>
<keyword evidence="1" id="KW-0805">Transcription regulation</keyword>
<evidence type="ECO:0000256" key="3">
    <source>
        <dbReference type="ARBA" id="ARBA00023163"/>
    </source>
</evidence>
<reference evidence="5 7" key="1">
    <citation type="submission" date="2020-05" db="EMBL/GenBank/DDBJ databases">
        <title>Whole genome shotgun sequence of Streptomyces fulvorobeus NBRC 15897.</title>
        <authorList>
            <person name="Komaki H."/>
            <person name="Tamura T."/>
        </authorList>
    </citation>
    <scope>NUCLEOTIDE SEQUENCE [LARGE SCALE GENOMIC DNA]</scope>
    <source>
        <strain evidence="5 7">NBRC 15897</strain>
    </source>
</reference>
<evidence type="ECO:0000313" key="8">
    <source>
        <dbReference type="Proteomes" id="UP000530403"/>
    </source>
</evidence>
<feature type="domain" description="HTH gntR-type" evidence="4">
    <location>
        <begin position="6"/>
        <end position="76"/>
    </location>
</feature>
<keyword evidence="7" id="KW-1185">Reference proteome</keyword>
<dbReference type="EMBL" id="JACCCF010000001">
    <property type="protein sequence ID" value="NYE41675.1"/>
    <property type="molecule type" value="Genomic_DNA"/>
</dbReference>
<dbReference type="GO" id="GO:0003700">
    <property type="term" value="F:DNA-binding transcription factor activity"/>
    <property type="evidence" value="ECO:0007669"/>
    <property type="project" value="InterPro"/>
</dbReference>
<dbReference type="InterPro" id="IPR011663">
    <property type="entry name" value="UTRA"/>
</dbReference>
<dbReference type="SMART" id="SM00866">
    <property type="entry name" value="UTRA"/>
    <property type="match status" value="1"/>
</dbReference>
<reference evidence="6 8" key="2">
    <citation type="submission" date="2020-07" db="EMBL/GenBank/DDBJ databases">
        <title>Sequencing the genomes of 1000 actinobacteria strains.</title>
        <authorList>
            <person name="Klenk H.-P."/>
        </authorList>
    </citation>
    <scope>NUCLEOTIDE SEQUENCE [LARGE SCALE GENOMIC DNA]</scope>
    <source>
        <strain evidence="6 8">DSM 41455</strain>
    </source>
</reference>
<dbReference type="CDD" id="cd07377">
    <property type="entry name" value="WHTH_GntR"/>
    <property type="match status" value="1"/>
</dbReference>
<dbReference type="PANTHER" id="PTHR44846">
    <property type="entry name" value="MANNOSYL-D-GLYCERATE TRANSPORT/METABOLISM SYSTEM REPRESSOR MNGR-RELATED"/>
    <property type="match status" value="1"/>
</dbReference>
<organism evidence="5 7">
    <name type="scientific">Streptomyces fulvorobeus</name>
    <dbReference type="NCBI Taxonomy" id="284028"/>
    <lineage>
        <taxon>Bacteria</taxon>
        <taxon>Bacillati</taxon>
        <taxon>Actinomycetota</taxon>
        <taxon>Actinomycetes</taxon>
        <taxon>Kitasatosporales</taxon>
        <taxon>Streptomycetaceae</taxon>
        <taxon>Streptomyces</taxon>
    </lineage>
</organism>
<dbReference type="Proteomes" id="UP000530403">
    <property type="component" value="Unassembled WGS sequence"/>
</dbReference>
<dbReference type="InterPro" id="IPR000524">
    <property type="entry name" value="Tscrpt_reg_HTH_GntR"/>
</dbReference>
<name>A0A7J0C844_9ACTN</name>
<dbReference type="SUPFAM" id="SSF46785">
    <property type="entry name" value="Winged helix' DNA-binding domain"/>
    <property type="match status" value="1"/>
</dbReference>
<dbReference type="EMBL" id="BLWC01000001">
    <property type="protein sequence ID" value="GFM98044.1"/>
    <property type="molecule type" value="Genomic_DNA"/>
</dbReference>
<evidence type="ECO:0000259" key="4">
    <source>
        <dbReference type="PROSITE" id="PS50949"/>
    </source>
</evidence>
<dbReference type="InterPro" id="IPR050679">
    <property type="entry name" value="Bact_HTH_transcr_reg"/>
</dbReference>
<evidence type="ECO:0000313" key="6">
    <source>
        <dbReference type="EMBL" id="NYE41675.1"/>
    </source>
</evidence>
<evidence type="ECO:0000256" key="1">
    <source>
        <dbReference type="ARBA" id="ARBA00023015"/>
    </source>
</evidence>